<feature type="region of interest" description="Disordered" evidence="2">
    <location>
        <begin position="34"/>
        <end position="65"/>
    </location>
</feature>
<dbReference type="PANTHER" id="PTHR35889">
    <property type="entry name" value="CYCLOINULO-OLIGOSACCHARIDE FRUCTANOTRANSFERASE-RELATED"/>
    <property type="match status" value="1"/>
</dbReference>
<dbReference type="RefSeq" id="WP_206295562.1">
    <property type="nucleotide sequence ID" value="NZ_CP063458.1"/>
</dbReference>
<dbReference type="AlphaFoldDB" id="A0A7M2X5Z4"/>
<organism evidence="7 8">
    <name type="scientific">Humisphaera borealis</name>
    <dbReference type="NCBI Taxonomy" id="2807512"/>
    <lineage>
        <taxon>Bacteria</taxon>
        <taxon>Pseudomonadati</taxon>
        <taxon>Planctomycetota</taxon>
        <taxon>Phycisphaerae</taxon>
        <taxon>Tepidisphaerales</taxon>
        <taxon>Tepidisphaeraceae</taxon>
        <taxon>Humisphaera</taxon>
    </lineage>
</organism>
<feature type="coiled-coil region" evidence="1">
    <location>
        <begin position="478"/>
        <end position="542"/>
    </location>
</feature>
<evidence type="ECO:0000256" key="3">
    <source>
        <dbReference type="SAM" id="SignalP"/>
    </source>
</evidence>
<protein>
    <submittedName>
        <fullName evidence="7">DUF1549 domain-containing protein</fullName>
    </submittedName>
</protein>
<name>A0A7M2X5Z4_9BACT</name>
<dbReference type="PANTHER" id="PTHR35889:SF3">
    <property type="entry name" value="F-BOX DOMAIN-CONTAINING PROTEIN"/>
    <property type="match status" value="1"/>
</dbReference>
<evidence type="ECO:0000256" key="2">
    <source>
        <dbReference type="SAM" id="MobiDB-lite"/>
    </source>
</evidence>
<evidence type="ECO:0000259" key="5">
    <source>
        <dbReference type="Pfam" id="PF07587"/>
    </source>
</evidence>
<dbReference type="InterPro" id="IPR011429">
    <property type="entry name" value="Cyt_c_Planctomycete-type"/>
</dbReference>
<evidence type="ECO:0000256" key="1">
    <source>
        <dbReference type="SAM" id="Coils"/>
    </source>
</evidence>
<feature type="compositionally biased region" description="Low complexity" evidence="2">
    <location>
        <begin position="47"/>
        <end position="65"/>
    </location>
</feature>
<keyword evidence="1" id="KW-0175">Coiled coil</keyword>
<feature type="domain" description="Cytochrome C Planctomycete-type" evidence="6">
    <location>
        <begin position="91"/>
        <end position="150"/>
    </location>
</feature>
<evidence type="ECO:0000259" key="4">
    <source>
        <dbReference type="Pfam" id="PF07583"/>
    </source>
</evidence>
<dbReference type="InterPro" id="IPR011444">
    <property type="entry name" value="DUF1549"/>
</dbReference>
<feature type="chain" id="PRO_5034989681" evidence="3">
    <location>
        <begin position="30"/>
        <end position="895"/>
    </location>
</feature>
<evidence type="ECO:0000259" key="6">
    <source>
        <dbReference type="Pfam" id="PF07635"/>
    </source>
</evidence>
<dbReference type="Pfam" id="PF07587">
    <property type="entry name" value="PSD1"/>
    <property type="match status" value="1"/>
</dbReference>
<dbReference type="KEGG" id="hbs:IPV69_13085"/>
<dbReference type="Proteomes" id="UP000593765">
    <property type="component" value="Chromosome"/>
</dbReference>
<feature type="domain" description="DUF1549" evidence="4">
    <location>
        <begin position="221"/>
        <end position="430"/>
    </location>
</feature>
<evidence type="ECO:0000313" key="7">
    <source>
        <dbReference type="EMBL" id="QOV92230.1"/>
    </source>
</evidence>
<evidence type="ECO:0000313" key="8">
    <source>
        <dbReference type="Proteomes" id="UP000593765"/>
    </source>
</evidence>
<dbReference type="Pfam" id="PF07583">
    <property type="entry name" value="PSCyt2"/>
    <property type="match status" value="1"/>
</dbReference>
<keyword evidence="8" id="KW-1185">Reference proteome</keyword>
<sequence length="895" mass="98641">MTANASWIRSAFQVSAAFAVALVLPAIHAAALDTKGDKKNPDKKPAAKQPAAPAKAPAAAPVVAKPASTKTDPAALAFFERKIRPVLIQQCYQCHSAKSEKLKANLLCDSREGLLKGGDSGPSIIPGSPGKSLFIKAIQWTDQDMQMPPKTQLPPAVVADFVQWVQMGAPWPAERKPGDLAKGDSQADRWSQLKSDHWAWQPISAAKAPEVKDPAWPRSDVDKFVLATLDEKGMKPVGDADRVTLIRRVTFDLTGLPPKPADVVAFVQDKSPKAFETVVDRLLASPQFGERWGRHWLDVARYSESTGSTRNYPYHQAWRYRDYVIDSFNKDKPYNTFITEQLAGDLMPAANAAEKNERLIATGYLAMGVKDLNERDHDKYVMDNVDEQIDTFGRSILATTIACARCHDHKFDPIPTTEYYQIAGIFRSTEILAGVQNKRGGMKRDYHDENALHHLAPESSAVSAVPAASEGPGRQKKLDALKAELEEKQTQVRKIMTDAGVKADKDNIKKLAKSDPALVKKLQGKRQEIQELRAEIEKLEGGAVAEKAPAAAGGAMAIGARDVAKPVDCRINIRGDHDNLGDAVPRGYVSLFKAPQPAIKASESGRLQLAAWVTSPQNPLTSRVMVNRIWHHLFGEGLVRTMDNFGTTGEEPSHPELLDQLARQFMNDGWSVKKMVRSLVLTRTYQLASTYDAKNYEIDPGNVLLWKHPQRRMDAEEIRDAMLFVGQNLNLSRPSGSPVASMPFVEIREGRKGAMFDRGGTDHRSVYVPVVRALVQPMLDAFDFAEPTMVTGDRDVTTVATQALFMMNNEFTIDQARRLADKILSDSSIGNDEVRVDHAYGWTLGRSATVAERARAMQYVNQFAADAASSKTARSDAWTGLVQALIASAEFRYVQ</sequence>
<feature type="signal peptide" evidence="3">
    <location>
        <begin position="1"/>
        <end position="29"/>
    </location>
</feature>
<keyword evidence="3" id="KW-0732">Signal</keyword>
<feature type="domain" description="DUF1553" evidence="5">
    <location>
        <begin position="605"/>
        <end position="859"/>
    </location>
</feature>
<dbReference type="InterPro" id="IPR022655">
    <property type="entry name" value="DUF1553"/>
</dbReference>
<dbReference type="EMBL" id="CP063458">
    <property type="protein sequence ID" value="QOV92230.1"/>
    <property type="molecule type" value="Genomic_DNA"/>
</dbReference>
<gene>
    <name evidence="7" type="ORF">IPV69_13085</name>
</gene>
<reference evidence="7 8" key="1">
    <citation type="submission" date="2020-10" db="EMBL/GenBank/DDBJ databases">
        <title>Wide distribution of Phycisphaera-like planctomycetes from WD2101 soil group in peatlands and genome analysis of the first cultivated representative.</title>
        <authorList>
            <person name="Dedysh S.N."/>
            <person name="Beletsky A.V."/>
            <person name="Ivanova A."/>
            <person name="Kulichevskaya I.S."/>
            <person name="Suzina N.E."/>
            <person name="Philippov D.A."/>
            <person name="Rakitin A.L."/>
            <person name="Mardanov A.V."/>
            <person name="Ravin N.V."/>
        </authorList>
    </citation>
    <scope>NUCLEOTIDE SEQUENCE [LARGE SCALE GENOMIC DNA]</scope>
    <source>
        <strain evidence="7 8">M1803</strain>
    </source>
</reference>
<dbReference type="Pfam" id="PF07635">
    <property type="entry name" value="PSCyt1"/>
    <property type="match status" value="1"/>
</dbReference>
<feature type="compositionally biased region" description="Basic and acidic residues" evidence="2">
    <location>
        <begin position="34"/>
        <end position="45"/>
    </location>
</feature>
<proteinExistence type="predicted"/>
<accession>A0A7M2X5Z4</accession>